<dbReference type="RefSeq" id="WP_375733603.1">
    <property type="nucleotide sequence ID" value="NZ_JBCGDC010000015.1"/>
</dbReference>
<feature type="region of interest" description="Disordered" evidence="1">
    <location>
        <begin position="1"/>
        <end position="65"/>
    </location>
</feature>
<feature type="non-terminal residue" evidence="2">
    <location>
        <position position="1"/>
    </location>
</feature>
<accession>A0ABV5CLX6</accession>
<evidence type="ECO:0000256" key="1">
    <source>
        <dbReference type="SAM" id="MobiDB-lite"/>
    </source>
</evidence>
<reference evidence="2 3" key="1">
    <citation type="submission" date="2024-04" db="EMBL/GenBank/DDBJ databases">
        <title>Polymorphospora sp. isolated from Baiyangdian Lake in Xiong'an New Area.</title>
        <authorList>
            <person name="Zhang X."/>
            <person name="Liu J."/>
        </authorList>
    </citation>
    <scope>NUCLEOTIDE SEQUENCE [LARGE SCALE GENOMIC DNA]</scope>
    <source>
        <strain evidence="2 3">2-325</strain>
    </source>
</reference>
<proteinExistence type="predicted"/>
<gene>
    <name evidence="2" type="ORF">AAFH96_07430</name>
</gene>
<sequence>EPEAGAPRPATGRVAGGPLRSVPLGKTEGPAVPGARRPVADDDTVTLPAIGSAGTTPPGRRGPNR</sequence>
<keyword evidence="3" id="KW-1185">Reference proteome</keyword>
<comment type="caution">
    <text evidence="2">The sequence shown here is derived from an EMBL/GenBank/DDBJ whole genome shotgun (WGS) entry which is preliminary data.</text>
</comment>
<evidence type="ECO:0000313" key="3">
    <source>
        <dbReference type="Proteomes" id="UP001582793"/>
    </source>
</evidence>
<organism evidence="2 3">
    <name type="scientific">Polymorphospora lycopeni</name>
    <dbReference type="NCBI Taxonomy" id="3140240"/>
    <lineage>
        <taxon>Bacteria</taxon>
        <taxon>Bacillati</taxon>
        <taxon>Actinomycetota</taxon>
        <taxon>Actinomycetes</taxon>
        <taxon>Micromonosporales</taxon>
        <taxon>Micromonosporaceae</taxon>
        <taxon>Polymorphospora</taxon>
    </lineage>
</organism>
<name>A0ABV5CLX6_9ACTN</name>
<protein>
    <submittedName>
        <fullName evidence="2">Uncharacterized protein</fullName>
    </submittedName>
</protein>
<dbReference type="EMBL" id="JBCGDC010000015">
    <property type="protein sequence ID" value="MFB6392942.1"/>
    <property type="molecule type" value="Genomic_DNA"/>
</dbReference>
<evidence type="ECO:0000313" key="2">
    <source>
        <dbReference type="EMBL" id="MFB6392942.1"/>
    </source>
</evidence>
<dbReference type="Proteomes" id="UP001582793">
    <property type="component" value="Unassembled WGS sequence"/>
</dbReference>